<comment type="function">
    <text evidence="8 9">Component of the signal peptidase complex (SPC) which catalyzes the cleavage of N-terminal signal sequences from nascent proteins as they are translocated into the lumen of the endoplasmic reticulum. Enhances the enzymatic activity of SPC and facilitates the interactions between different components of the translocation site.</text>
</comment>
<dbReference type="InterPro" id="IPR009582">
    <property type="entry name" value="Spc2/SPCS2"/>
</dbReference>
<dbReference type="AlphaFoldDB" id="A0AAV2TXQ0"/>
<comment type="similarity">
    <text evidence="2 9">Belongs to the SPCS2 family.</text>
</comment>
<dbReference type="EMBL" id="CAXLJL010000789">
    <property type="protein sequence ID" value="CAL5140803.1"/>
    <property type="molecule type" value="Genomic_DNA"/>
</dbReference>
<evidence type="ECO:0000256" key="4">
    <source>
        <dbReference type="ARBA" id="ARBA00022692"/>
    </source>
</evidence>
<sequence>MAKIDTSVPALDVTVNKWNAGALKNALDDATKEVLSQKYKLVECHRLFDGRLLLCTISVLFACFGLLWDYLYPHPQSRMVLIACVLSYFLLSILITAYVMFVEKNIFFVGKRLDPTGLDPPDTWQLCSRMNKYDPTYHLSVVEYVGTSKIRKSGKLDRIASDFFDSKGHLRADLYIPVVLKLSSELQEEKKTK</sequence>
<proteinExistence type="inferred from homology"/>
<dbReference type="Proteomes" id="UP001497525">
    <property type="component" value="Unassembled WGS sequence"/>
</dbReference>
<feature type="transmembrane region" description="Helical" evidence="9">
    <location>
        <begin position="48"/>
        <end position="68"/>
    </location>
</feature>
<evidence type="ECO:0000256" key="1">
    <source>
        <dbReference type="ARBA" id="ARBA00004477"/>
    </source>
</evidence>
<keyword evidence="7 9" id="KW-0472">Membrane</keyword>
<dbReference type="GO" id="GO:0005787">
    <property type="term" value="C:signal peptidase complex"/>
    <property type="evidence" value="ECO:0007669"/>
    <property type="project" value="UniProtKB-UniRule"/>
</dbReference>
<evidence type="ECO:0000313" key="10">
    <source>
        <dbReference type="EMBL" id="CAL5140803.1"/>
    </source>
</evidence>
<keyword evidence="5 9" id="KW-0256">Endoplasmic reticulum</keyword>
<evidence type="ECO:0000256" key="6">
    <source>
        <dbReference type="ARBA" id="ARBA00022989"/>
    </source>
</evidence>
<gene>
    <name evidence="10" type="ORF">CDAUBV1_LOCUS16096</name>
</gene>
<organism evidence="10 11">
    <name type="scientific">Calicophoron daubneyi</name>
    <name type="common">Rumen fluke</name>
    <name type="synonym">Paramphistomum daubneyi</name>
    <dbReference type="NCBI Taxonomy" id="300641"/>
    <lineage>
        <taxon>Eukaryota</taxon>
        <taxon>Metazoa</taxon>
        <taxon>Spiralia</taxon>
        <taxon>Lophotrochozoa</taxon>
        <taxon>Platyhelminthes</taxon>
        <taxon>Trematoda</taxon>
        <taxon>Digenea</taxon>
        <taxon>Plagiorchiida</taxon>
        <taxon>Pronocephalata</taxon>
        <taxon>Paramphistomoidea</taxon>
        <taxon>Paramphistomidae</taxon>
        <taxon>Calicophoron</taxon>
    </lineage>
</organism>
<dbReference type="PANTHER" id="PTHR13085:SF0">
    <property type="entry name" value="SIGNAL PEPTIDASE COMPLEX SUBUNIT 2"/>
    <property type="match status" value="1"/>
</dbReference>
<comment type="caution">
    <text evidence="10">The sequence shown here is derived from an EMBL/GenBank/DDBJ whole genome shotgun (WGS) entry which is preliminary data.</text>
</comment>
<dbReference type="GO" id="GO:0045047">
    <property type="term" value="P:protein targeting to ER"/>
    <property type="evidence" value="ECO:0007669"/>
    <property type="project" value="TreeGrafter"/>
</dbReference>
<evidence type="ECO:0000256" key="8">
    <source>
        <dbReference type="ARBA" id="ARBA00045608"/>
    </source>
</evidence>
<dbReference type="PANTHER" id="PTHR13085">
    <property type="entry name" value="MICROSOMAL SIGNAL PEPTIDASE 25 KDA SUBUNIT"/>
    <property type="match status" value="1"/>
</dbReference>
<evidence type="ECO:0000256" key="3">
    <source>
        <dbReference type="ARBA" id="ARBA00017057"/>
    </source>
</evidence>
<dbReference type="GO" id="GO:0006465">
    <property type="term" value="P:signal peptide processing"/>
    <property type="evidence" value="ECO:0007669"/>
    <property type="project" value="UniProtKB-UniRule"/>
</dbReference>
<evidence type="ECO:0000313" key="11">
    <source>
        <dbReference type="Proteomes" id="UP001497525"/>
    </source>
</evidence>
<evidence type="ECO:0000256" key="9">
    <source>
        <dbReference type="RuleBase" id="RU368033"/>
    </source>
</evidence>
<keyword evidence="6 9" id="KW-1133">Transmembrane helix</keyword>
<evidence type="ECO:0000256" key="2">
    <source>
        <dbReference type="ARBA" id="ARBA00007324"/>
    </source>
</evidence>
<comment type="subcellular location">
    <subcellularLocation>
        <location evidence="1 9">Endoplasmic reticulum membrane</location>
        <topology evidence="1 9">Multi-pass membrane protein</topology>
    </subcellularLocation>
</comment>
<protein>
    <recommendedName>
        <fullName evidence="3 9">Signal peptidase complex subunit 2</fullName>
    </recommendedName>
</protein>
<evidence type="ECO:0000256" key="5">
    <source>
        <dbReference type="ARBA" id="ARBA00022824"/>
    </source>
</evidence>
<accession>A0AAV2TXQ0</accession>
<name>A0AAV2TXQ0_CALDB</name>
<dbReference type="Pfam" id="PF06703">
    <property type="entry name" value="SPC25"/>
    <property type="match status" value="1"/>
</dbReference>
<feature type="transmembrane region" description="Helical" evidence="9">
    <location>
        <begin position="80"/>
        <end position="102"/>
    </location>
</feature>
<reference evidence="10" key="1">
    <citation type="submission" date="2024-06" db="EMBL/GenBank/DDBJ databases">
        <authorList>
            <person name="Liu X."/>
            <person name="Lenzi L."/>
            <person name="Haldenby T S."/>
            <person name="Uol C."/>
        </authorList>
    </citation>
    <scope>NUCLEOTIDE SEQUENCE</scope>
</reference>
<evidence type="ECO:0000256" key="7">
    <source>
        <dbReference type="ARBA" id="ARBA00023136"/>
    </source>
</evidence>
<dbReference type="GO" id="GO:0008233">
    <property type="term" value="F:peptidase activity"/>
    <property type="evidence" value="ECO:0007669"/>
    <property type="project" value="UniProtKB-UniRule"/>
</dbReference>
<keyword evidence="4 9" id="KW-0812">Transmembrane</keyword>